<dbReference type="EMBL" id="FNRK01000001">
    <property type="protein sequence ID" value="SDZ88822.1"/>
    <property type="molecule type" value="Genomic_DNA"/>
</dbReference>
<dbReference type="NCBIfam" id="TIGR01863">
    <property type="entry name" value="cas_Csd1"/>
    <property type="match status" value="1"/>
</dbReference>
<dbReference type="Pfam" id="PF09709">
    <property type="entry name" value="Cas_Csd1"/>
    <property type="match status" value="1"/>
</dbReference>
<dbReference type="OrthoDB" id="9778918at2"/>
<dbReference type="Proteomes" id="UP000199394">
    <property type="component" value="Unassembled WGS sequence"/>
</dbReference>
<sequence>MILQALVEYYEKLGEKMSMPLPGYSDAGISYSLNINEAGELLGVLPEKVEVQRGKKVVEVPKKMRVPEQAKRSGQTPPSYYLSDNGTFILGVPKKSKKKDDIGREQEQIKLNQKALSYFERCKVCHLEKLSGIQSIPAVAVRNFFERWDPKTSSSNPHLIPILGELPAANLVFRIDGGIYAQDDSDIDAAWRTSRGEEVDEEQIVQRCLVTGENEPIARIHPNIKGVRGAQSMGATLVGFNAEAFESYGKTQSYNAPVGEYAAFAYTTGLNYLISNPKTHMIIGDTTVVYWSETAEEQYADIFSDCMEMQEDDGKQLDDMMKMLLKGKLPDLEGINFNSRFFILGVSPNAARLSVRFFMQNTFGFFLKNIAEHHDRLSIVTPSFVQNSRMSTWRLLNETVNRNSRDKMPSPQLAGTLARAILMNTQYPMALYNAVEIRVKAEQGDQKISWGRAAIIKAFFLKRYETIENEIKECLTVSLNEETNNKAYVLGRLFSVLEDIQEKANPGINATIRDRYFNSACATPAVVFPTLVKLSTNHLKKIGGKSRGAEINFNKAIQALINKLSYDGVAYPTRLNLEEQGAFQLGYYHQTQKRYEKQKKEEKSNG</sequence>
<proteinExistence type="predicted"/>
<keyword evidence="2" id="KW-1185">Reference proteome</keyword>
<protein>
    <submittedName>
        <fullName evidence="1">CRISPR-associated protein, Csd1 family</fullName>
    </submittedName>
</protein>
<gene>
    <name evidence="1" type="ORF">SAMN04515656_1017</name>
</gene>
<dbReference type="CDD" id="cd09757">
    <property type="entry name" value="Cas8c_I-C"/>
    <property type="match status" value="1"/>
</dbReference>
<evidence type="ECO:0000313" key="2">
    <source>
        <dbReference type="Proteomes" id="UP000199394"/>
    </source>
</evidence>
<name>A0A1H3WR07_9FIRM</name>
<reference evidence="1 2" key="1">
    <citation type="submission" date="2016-10" db="EMBL/GenBank/DDBJ databases">
        <authorList>
            <person name="de Groot N.N."/>
        </authorList>
    </citation>
    <scope>NUCLEOTIDE SEQUENCE [LARGE SCALE GENOMIC DNA]</scope>
    <source>
        <strain evidence="1 2">SR12</strain>
    </source>
</reference>
<evidence type="ECO:0000313" key="1">
    <source>
        <dbReference type="EMBL" id="SDZ88822.1"/>
    </source>
</evidence>
<dbReference type="InterPro" id="IPR010144">
    <property type="entry name" value="CRISPR-assoc_prot_Csd1-typ"/>
</dbReference>
<accession>A0A1H3WR07</accession>
<dbReference type="STRING" id="81409.SAMN04515656_1017"/>
<dbReference type="AlphaFoldDB" id="A0A1H3WR07"/>
<dbReference type="RefSeq" id="WP_090303951.1">
    <property type="nucleotide sequence ID" value="NZ_FNRK01000001.1"/>
</dbReference>
<organism evidence="1 2">
    <name type="scientific">Eubacterium aggregans</name>
    <dbReference type="NCBI Taxonomy" id="81409"/>
    <lineage>
        <taxon>Bacteria</taxon>
        <taxon>Bacillati</taxon>
        <taxon>Bacillota</taxon>
        <taxon>Clostridia</taxon>
        <taxon>Eubacteriales</taxon>
        <taxon>Eubacteriaceae</taxon>
        <taxon>Eubacterium</taxon>
    </lineage>
</organism>